<evidence type="ECO:0000313" key="3">
    <source>
        <dbReference type="Proteomes" id="UP001148838"/>
    </source>
</evidence>
<feature type="compositionally biased region" description="Basic and acidic residues" evidence="1">
    <location>
        <begin position="37"/>
        <end position="49"/>
    </location>
</feature>
<proteinExistence type="predicted"/>
<keyword evidence="3" id="KW-1185">Reference proteome</keyword>
<dbReference type="EMBL" id="JAJSOF020000013">
    <property type="protein sequence ID" value="KAJ4442730.1"/>
    <property type="molecule type" value="Genomic_DNA"/>
</dbReference>
<organism evidence="2 3">
    <name type="scientific">Periplaneta americana</name>
    <name type="common">American cockroach</name>
    <name type="synonym">Blatta americana</name>
    <dbReference type="NCBI Taxonomy" id="6978"/>
    <lineage>
        <taxon>Eukaryota</taxon>
        <taxon>Metazoa</taxon>
        <taxon>Ecdysozoa</taxon>
        <taxon>Arthropoda</taxon>
        <taxon>Hexapoda</taxon>
        <taxon>Insecta</taxon>
        <taxon>Pterygota</taxon>
        <taxon>Neoptera</taxon>
        <taxon>Polyneoptera</taxon>
        <taxon>Dictyoptera</taxon>
        <taxon>Blattodea</taxon>
        <taxon>Blattoidea</taxon>
        <taxon>Blattidae</taxon>
        <taxon>Blattinae</taxon>
        <taxon>Periplaneta</taxon>
    </lineage>
</organism>
<reference evidence="2 3" key="1">
    <citation type="journal article" date="2022" name="Allergy">
        <title>Genome assembly and annotation of Periplaneta americana reveal a comprehensive cockroach allergen profile.</title>
        <authorList>
            <person name="Wang L."/>
            <person name="Xiong Q."/>
            <person name="Saelim N."/>
            <person name="Wang L."/>
            <person name="Nong W."/>
            <person name="Wan A.T."/>
            <person name="Shi M."/>
            <person name="Liu X."/>
            <person name="Cao Q."/>
            <person name="Hui J.H.L."/>
            <person name="Sookrung N."/>
            <person name="Leung T.F."/>
            <person name="Tungtrongchitr A."/>
            <person name="Tsui S.K.W."/>
        </authorList>
    </citation>
    <scope>NUCLEOTIDE SEQUENCE [LARGE SCALE GENOMIC DNA]</scope>
    <source>
        <strain evidence="2">PWHHKU_190912</strain>
    </source>
</reference>
<evidence type="ECO:0000313" key="2">
    <source>
        <dbReference type="EMBL" id="KAJ4442730.1"/>
    </source>
</evidence>
<dbReference type="Proteomes" id="UP001148838">
    <property type="component" value="Unassembled WGS sequence"/>
</dbReference>
<protein>
    <submittedName>
        <fullName evidence="2">Uncharacterized protein</fullName>
    </submittedName>
</protein>
<name>A0ABQ8TA51_PERAM</name>
<sequence>MTASPKRLWEIDLVAEAKKRRLHYLGHVVRMEEERVPKKTLDQHLEGRRKQGRPRKSQWTASQPVLCSSEASFETGVRRNCVGAGSPVFECSGPQLGDLSSKFSGLSLKVLDSVSGDVSGSPPLPIELQQDSNFADLRRQVRSWLGIPEDDEIVMKLRRTDGTLVTLSSLLIGSSENEECPLNLTRGDRQYFKEAKVVGANPATEEGSEIPDRTLAIFLISHQLEFLCIFFANFEVTALLTSPGISPRLFSVLHNISIAFTGVSSLNSNEDIIA</sequence>
<accession>A0ABQ8TA51</accession>
<evidence type="ECO:0000256" key="1">
    <source>
        <dbReference type="SAM" id="MobiDB-lite"/>
    </source>
</evidence>
<gene>
    <name evidence="2" type="ORF">ANN_04321</name>
</gene>
<comment type="caution">
    <text evidence="2">The sequence shown here is derived from an EMBL/GenBank/DDBJ whole genome shotgun (WGS) entry which is preliminary data.</text>
</comment>
<feature type="region of interest" description="Disordered" evidence="1">
    <location>
        <begin position="37"/>
        <end position="60"/>
    </location>
</feature>